<dbReference type="Gene3D" id="3.10.129.110">
    <property type="entry name" value="Polyketide synthase dehydratase"/>
    <property type="match status" value="1"/>
</dbReference>
<dbReference type="Pfam" id="PF08659">
    <property type="entry name" value="KR"/>
    <property type="match status" value="1"/>
</dbReference>
<dbReference type="Pfam" id="PF02801">
    <property type="entry name" value="Ketoacyl-synt_C"/>
    <property type="match status" value="1"/>
</dbReference>
<evidence type="ECO:0000256" key="4">
    <source>
        <dbReference type="ARBA" id="ARBA00022553"/>
    </source>
</evidence>
<dbReference type="CDD" id="cd05195">
    <property type="entry name" value="enoyl_red"/>
    <property type="match status" value="1"/>
</dbReference>
<dbReference type="PROSITE" id="PS52004">
    <property type="entry name" value="KS3_2"/>
    <property type="match status" value="1"/>
</dbReference>
<keyword evidence="3" id="KW-0596">Phosphopantetheine</keyword>
<dbReference type="InterPro" id="IPR057326">
    <property type="entry name" value="KR_dom"/>
</dbReference>
<evidence type="ECO:0000256" key="1">
    <source>
        <dbReference type="ARBA" id="ARBA00012873"/>
    </source>
</evidence>
<dbReference type="Gene3D" id="3.40.47.10">
    <property type="match status" value="1"/>
</dbReference>
<keyword evidence="5" id="KW-0808">Transferase</keyword>
<organism evidence="10 11">
    <name type="scientific">Ranatra chinensis</name>
    <dbReference type="NCBI Taxonomy" id="642074"/>
    <lineage>
        <taxon>Eukaryota</taxon>
        <taxon>Metazoa</taxon>
        <taxon>Ecdysozoa</taxon>
        <taxon>Arthropoda</taxon>
        <taxon>Hexapoda</taxon>
        <taxon>Insecta</taxon>
        <taxon>Pterygota</taxon>
        <taxon>Neoptera</taxon>
        <taxon>Paraneoptera</taxon>
        <taxon>Hemiptera</taxon>
        <taxon>Heteroptera</taxon>
        <taxon>Panheteroptera</taxon>
        <taxon>Nepomorpha</taxon>
        <taxon>Nepidae</taxon>
        <taxon>Ranatrinae</taxon>
        <taxon>Ranatra</taxon>
    </lineage>
</organism>
<dbReference type="EMBL" id="JBFDAA010000022">
    <property type="protein sequence ID" value="KAL1110578.1"/>
    <property type="molecule type" value="Genomic_DNA"/>
</dbReference>
<sequence>MVCNAFDDPESALESGRKLAHPEPGEEIVISGTAGIFPDSDHPEIPHRTGKLLDISHFDAAFFGIHYKQAHTMDPMCRLLLEKTYETVIDAGYNPRSLYGSRIGVFIGACFSESEKTWLYEKLQVNGFGITGCSRAMLANRVSYWLGVDGPSYTVDSACSSSMYALEHGYRAIRDGECDAAIVGGCNLCLHPHVSLQFARLGVLSMDGRCKSFDEAANGYCRSEAISVMFLQKKKDARRIYATLVHAKTNCDGYKEQGITFPSGPQQQVLLRDFYNECQIDPSTLAWVEAHGTGTKVGDPEEVKALENIFCEGREKPLKIGSVKSNIGHSEPASGVCSISKVIIAMETGFIPPNINFTKPKSDIEAFHNGKITVITEKTPWEGGLVGVNSFGFGGANGHVLLKWNEKGKVNGGMPKDDLPRLVGVSGRTEEAVDYILTYIGLISLLKTVGLSPDRYFGTSFGEIACAYLDGALTAEEAILTAYHMGVVFQQQEDGSMALIGSPVDFVVMVQKVSGNFEVVEGDVAVVTGRIYVPDDIEKETSGLDITPPNDEELILSPKDIYKEFRLRGYNYKGLFRGLAKADEAGVNGRIQWRNNWVPFMDNMLQMILLSGDTRGLFVPTYIERVVIDPKKHTNIVNSLPDDTVPVYANKEMELIISGGVEVRNLQCTVIQRRKPLGEPVIEKHVFTPYSSTKQECVQGLEYSGIDKSGRRVMGMTSNGGLASIVVADKPLMWRIPDEWTLEEAATVPVVYGTVTYALLKFGRLTRGETILIHAGSGGVGLAAIHLAYFYGLDIFTTVGTKEKREFLKKQFPQLTDNRIGNSRDTSFEQLIMKETNGRGVDIVLNSLSEEKLLASVRCLAPGGRFLEIGKFDLANNNQLARPEEKMKFTHLLDDALEAGAIVPLPRTTFQSDEIEQAFRYMATGKHAGKILVKIRDLPSNILKPDLLLIPAIPRFYCDPNKSYIIVGGMGGFGLELADWLVLRGAKNLILSSRTGLKNGYQSYRIKIWKAYGVRVCISTWDITTNNGVQALLKDASSFGPVGGIFNLAVVLRDALLENQTESDFKISLAPKATATHYFDIYSRTMCPQLEQFVVFSSVSCGRGNMGQTNYGMANSIMERICEARAADGLPALAVQWGAVGDVGLVAEMQEENTEIIIGGTLQQQISSCLQVLDLFMNQKQPVVSSMVVAEKRVGAGSSESIVDTVANILGLRDLKTVSLHSTLAELGMDSMMAVEIKQTLEREFEVFLTPQDIRSMTFSKLHEYSVTDKSINTNKPSGNNI</sequence>
<feature type="domain" description="Carrier" evidence="8">
    <location>
        <begin position="1196"/>
        <end position="1273"/>
    </location>
</feature>
<dbReference type="FunFam" id="3.40.50.720:FF:000209">
    <property type="entry name" value="Polyketide synthase Pks12"/>
    <property type="match status" value="1"/>
</dbReference>
<dbReference type="SMART" id="SM00823">
    <property type="entry name" value="PKS_PP"/>
    <property type="match status" value="1"/>
</dbReference>
<evidence type="ECO:0000256" key="5">
    <source>
        <dbReference type="ARBA" id="ARBA00022679"/>
    </source>
</evidence>
<evidence type="ECO:0000313" key="10">
    <source>
        <dbReference type="EMBL" id="KAL1110578.1"/>
    </source>
</evidence>
<dbReference type="InterPro" id="IPR020841">
    <property type="entry name" value="PKS_Beta-ketoAc_synthase_dom"/>
</dbReference>
<feature type="domain" description="Ketosynthase family 3 (KS3)" evidence="9">
    <location>
        <begin position="1"/>
        <end position="404"/>
    </location>
</feature>
<accession>A0ABD0Y921</accession>
<dbReference type="InterPro" id="IPR050091">
    <property type="entry name" value="PKS_NRPS_Biosynth_Enz"/>
</dbReference>
<comment type="caution">
    <text evidence="10">The sequence shown here is derived from an EMBL/GenBank/DDBJ whole genome shotgun (WGS) entry which is preliminary data.</text>
</comment>
<dbReference type="Pfam" id="PF00698">
    <property type="entry name" value="Acyl_transf_1"/>
    <property type="match status" value="1"/>
</dbReference>
<comment type="catalytic activity">
    <reaction evidence="7">
        <text>acetyl-CoA + n malonyl-CoA + 2n NADPH + 2n H(+) = a long-chain fatty acid + (n+1) CoA + n CO2 + 2n NADP(+).</text>
        <dbReference type="EC" id="2.3.1.85"/>
    </reaction>
</comment>
<dbReference type="PANTHER" id="PTHR43775:SF23">
    <property type="entry name" value="FATTY ACID SYNTHASE 3"/>
    <property type="match status" value="1"/>
</dbReference>
<dbReference type="InterPro" id="IPR014030">
    <property type="entry name" value="Ketoacyl_synth_N"/>
</dbReference>
<evidence type="ECO:0000259" key="8">
    <source>
        <dbReference type="PROSITE" id="PS50075"/>
    </source>
</evidence>
<dbReference type="Pfam" id="PF00550">
    <property type="entry name" value="PP-binding"/>
    <property type="match status" value="1"/>
</dbReference>
<evidence type="ECO:0000256" key="7">
    <source>
        <dbReference type="ARBA" id="ARBA00044883"/>
    </source>
</evidence>
<dbReference type="SUPFAM" id="SSF47336">
    <property type="entry name" value="ACP-like"/>
    <property type="match status" value="1"/>
</dbReference>
<dbReference type="InterPro" id="IPR036736">
    <property type="entry name" value="ACP-like_sf"/>
</dbReference>
<proteinExistence type="predicted"/>
<evidence type="ECO:0000256" key="2">
    <source>
        <dbReference type="ARBA" id="ARBA00018769"/>
    </source>
</evidence>
<keyword evidence="4" id="KW-0597">Phosphoprotein</keyword>
<dbReference type="SUPFAM" id="SSF51735">
    <property type="entry name" value="NAD(P)-binding Rossmann-fold domains"/>
    <property type="match status" value="2"/>
</dbReference>
<dbReference type="InterPro" id="IPR016035">
    <property type="entry name" value="Acyl_Trfase/lysoPLipase"/>
</dbReference>
<dbReference type="InterPro" id="IPR014043">
    <property type="entry name" value="Acyl_transferase_dom"/>
</dbReference>
<dbReference type="Gene3D" id="1.10.1200.10">
    <property type="entry name" value="ACP-like"/>
    <property type="match status" value="1"/>
</dbReference>
<dbReference type="InterPro" id="IPR009081">
    <property type="entry name" value="PP-bd_ACP"/>
</dbReference>
<dbReference type="GO" id="GO:0032787">
    <property type="term" value="P:monocarboxylic acid metabolic process"/>
    <property type="evidence" value="ECO:0007669"/>
    <property type="project" value="UniProtKB-ARBA"/>
</dbReference>
<dbReference type="Proteomes" id="UP001558652">
    <property type="component" value="Unassembled WGS sequence"/>
</dbReference>
<dbReference type="InterPro" id="IPR036291">
    <property type="entry name" value="NAD(P)-bd_dom_sf"/>
</dbReference>
<dbReference type="SUPFAM" id="SSF50129">
    <property type="entry name" value="GroES-like"/>
    <property type="match status" value="1"/>
</dbReference>
<dbReference type="GO" id="GO:0004312">
    <property type="term" value="F:fatty acid synthase activity"/>
    <property type="evidence" value="ECO:0007669"/>
    <property type="project" value="UniProtKB-EC"/>
</dbReference>
<dbReference type="InterPro" id="IPR018201">
    <property type="entry name" value="Ketoacyl_synth_AS"/>
</dbReference>
<dbReference type="Gene3D" id="3.40.50.720">
    <property type="entry name" value="NAD(P)-binding Rossmann-like Domain"/>
    <property type="match status" value="1"/>
</dbReference>
<evidence type="ECO:0000256" key="3">
    <source>
        <dbReference type="ARBA" id="ARBA00022450"/>
    </source>
</evidence>
<dbReference type="CDD" id="cd08954">
    <property type="entry name" value="KR_1_FAS_SDR_x"/>
    <property type="match status" value="1"/>
</dbReference>
<dbReference type="Gene3D" id="3.90.180.10">
    <property type="entry name" value="Medium-chain alcohol dehydrogenases, catalytic domain"/>
    <property type="match status" value="1"/>
</dbReference>
<dbReference type="InterPro" id="IPR042104">
    <property type="entry name" value="PKS_dehydratase_sf"/>
</dbReference>
<name>A0ABD0Y921_9HEMI</name>
<gene>
    <name evidence="10" type="ORF">AAG570_008106</name>
</gene>
<dbReference type="PANTHER" id="PTHR43775">
    <property type="entry name" value="FATTY ACID SYNTHASE"/>
    <property type="match status" value="1"/>
</dbReference>
<evidence type="ECO:0000313" key="11">
    <source>
        <dbReference type="Proteomes" id="UP001558652"/>
    </source>
</evidence>
<keyword evidence="11" id="KW-1185">Reference proteome</keyword>
<keyword evidence="6" id="KW-0511">Multifunctional enzyme</keyword>
<dbReference type="CDD" id="cd00833">
    <property type="entry name" value="PKS"/>
    <property type="match status" value="1"/>
</dbReference>
<reference evidence="10 11" key="1">
    <citation type="submission" date="2024-07" db="EMBL/GenBank/DDBJ databases">
        <title>Chromosome-level genome assembly of the water stick insect Ranatra chinensis (Heteroptera: Nepidae).</title>
        <authorList>
            <person name="Liu X."/>
        </authorList>
    </citation>
    <scope>NUCLEOTIDE SEQUENCE [LARGE SCALE GENOMIC DNA]</scope>
    <source>
        <strain evidence="10">Cailab_2021Rc</strain>
        <tissue evidence="10">Muscle</tissue>
    </source>
</reference>
<dbReference type="SUPFAM" id="SSF53901">
    <property type="entry name" value="Thiolase-like"/>
    <property type="match status" value="1"/>
</dbReference>
<dbReference type="PROSITE" id="PS00606">
    <property type="entry name" value="KS3_1"/>
    <property type="match status" value="1"/>
</dbReference>
<dbReference type="SUPFAM" id="SSF52151">
    <property type="entry name" value="FabD/lysophospholipase-like"/>
    <property type="match status" value="1"/>
</dbReference>
<dbReference type="EC" id="2.3.1.85" evidence="1"/>
<dbReference type="Pfam" id="PF13602">
    <property type="entry name" value="ADH_zinc_N_2"/>
    <property type="match status" value="1"/>
</dbReference>
<evidence type="ECO:0000259" key="9">
    <source>
        <dbReference type="PROSITE" id="PS52004"/>
    </source>
</evidence>
<dbReference type="SMART" id="SM00829">
    <property type="entry name" value="PKS_ER"/>
    <property type="match status" value="1"/>
</dbReference>
<evidence type="ECO:0000256" key="6">
    <source>
        <dbReference type="ARBA" id="ARBA00023268"/>
    </source>
</evidence>
<dbReference type="Pfam" id="PF16197">
    <property type="entry name" value="KAsynt_C_assoc"/>
    <property type="match status" value="1"/>
</dbReference>
<dbReference type="SMART" id="SM00822">
    <property type="entry name" value="PKS_KR"/>
    <property type="match status" value="1"/>
</dbReference>
<dbReference type="InterPro" id="IPR032821">
    <property type="entry name" value="PKS_assoc"/>
</dbReference>
<protein>
    <recommendedName>
        <fullName evidence="2">Fatty acid synthase</fullName>
        <ecNumber evidence="1">2.3.1.85</ecNumber>
    </recommendedName>
</protein>
<dbReference type="InterPro" id="IPR013968">
    <property type="entry name" value="PKS_KR"/>
</dbReference>
<dbReference type="Pfam" id="PF00109">
    <property type="entry name" value="ketoacyl-synt"/>
    <property type="match status" value="1"/>
</dbReference>
<dbReference type="PROSITE" id="PS50075">
    <property type="entry name" value="CARRIER"/>
    <property type="match status" value="1"/>
</dbReference>
<dbReference type="InterPro" id="IPR011032">
    <property type="entry name" value="GroES-like_sf"/>
</dbReference>
<dbReference type="FunFam" id="1.10.1200.10:FF:000013">
    <property type="entry name" value="Fatty acid synthase"/>
    <property type="match status" value="1"/>
</dbReference>
<dbReference type="InterPro" id="IPR020806">
    <property type="entry name" value="PKS_PP-bd"/>
</dbReference>
<dbReference type="InterPro" id="IPR020843">
    <property type="entry name" value="ER"/>
</dbReference>
<dbReference type="SMART" id="SM00825">
    <property type="entry name" value="PKS_KS"/>
    <property type="match status" value="1"/>
</dbReference>
<dbReference type="Gene3D" id="3.30.70.3290">
    <property type="match status" value="1"/>
</dbReference>
<dbReference type="InterPro" id="IPR016039">
    <property type="entry name" value="Thiolase-like"/>
</dbReference>
<dbReference type="InterPro" id="IPR014031">
    <property type="entry name" value="Ketoacyl_synth_C"/>
</dbReference>